<name>A0A0L7L777_OPEBR</name>
<protein>
    <submittedName>
        <fullName evidence="1">DNA repair protein XRCC2</fullName>
    </submittedName>
</protein>
<dbReference type="PANTHER" id="PTHR46644">
    <property type="entry name" value="DNA REPAIR PROTEIN XRCC2"/>
    <property type="match status" value="1"/>
</dbReference>
<dbReference type="InterPro" id="IPR030547">
    <property type="entry name" value="XRCC2"/>
</dbReference>
<evidence type="ECO:0000313" key="1">
    <source>
        <dbReference type="EMBL" id="KOB71194.1"/>
    </source>
</evidence>
<dbReference type="PANTHER" id="PTHR46644:SF2">
    <property type="entry name" value="DNA REPAIR PROTEIN XRCC2"/>
    <property type="match status" value="1"/>
</dbReference>
<dbReference type="EMBL" id="JTDY01002552">
    <property type="protein sequence ID" value="KOB71194.1"/>
    <property type="molecule type" value="Genomic_DNA"/>
</dbReference>
<comment type="caution">
    <text evidence="1">The sequence shown here is derived from an EMBL/GenBank/DDBJ whole genome shotgun (WGS) entry which is preliminary data.</text>
</comment>
<dbReference type="InterPro" id="IPR027417">
    <property type="entry name" value="P-loop_NTPase"/>
</dbReference>
<sequence>MSAAKFKIESGVQLLARLTKKPDLENFYPALFQSGPKNGEVIEVFSDSCASHFLIDIISEALIQTRLNGAPAGVLIFNTDGNINYEDLIDVIKKKIFCSMQSSNVCTDSSALENTLKETVANLYVVDIYDVTQFYTTIHKLESILIEYPNISLVIFNTLTAFYWSEQGYKIIKMDLYIKNLINIIQKVIKEYKTILLYTRPDYFCTNKDAYNIPAEVNYQIRLLDNSKGSYQVNVNSTYFKATKFFKIYNKGLKWM</sequence>
<gene>
    <name evidence="1" type="ORF">OBRU01_04738</name>
</gene>
<organism evidence="1 2">
    <name type="scientific">Operophtera brumata</name>
    <name type="common">Winter moth</name>
    <name type="synonym">Phalaena brumata</name>
    <dbReference type="NCBI Taxonomy" id="104452"/>
    <lineage>
        <taxon>Eukaryota</taxon>
        <taxon>Metazoa</taxon>
        <taxon>Ecdysozoa</taxon>
        <taxon>Arthropoda</taxon>
        <taxon>Hexapoda</taxon>
        <taxon>Insecta</taxon>
        <taxon>Pterygota</taxon>
        <taxon>Neoptera</taxon>
        <taxon>Endopterygota</taxon>
        <taxon>Lepidoptera</taxon>
        <taxon>Glossata</taxon>
        <taxon>Ditrysia</taxon>
        <taxon>Geometroidea</taxon>
        <taxon>Geometridae</taxon>
        <taxon>Larentiinae</taxon>
        <taxon>Operophtera</taxon>
    </lineage>
</organism>
<dbReference type="GO" id="GO:0005813">
    <property type="term" value="C:centrosome"/>
    <property type="evidence" value="ECO:0007669"/>
    <property type="project" value="TreeGrafter"/>
</dbReference>
<reference evidence="1 2" key="1">
    <citation type="journal article" date="2015" name="Genome Biol. Evol.">
        <title>The genome of winter moth (Operophtera brumata) provides a genomic perspective on sexual dimorphism and phenology.</title>
        <authorList>
            <person name="Derks M.F."/>
            <person name="Smit S."/>
            <person name="Salis L."/>
            <person name="Schijlen E."/>
            <person name="Bossers A."/>
            <person name="Mateman C."/>
            <person name="Pijl A.S."/>
            <person name="de Ridder D."/>
            <person name="Groenen M.A."/>
            <person name="Visser M.E."/>
            <person name="Megens H.J."/>
        </authorList>
    </citation>
    <scope>NUCLEOTIDE SEQUENCE [LARGE SCALE GENOMIC DNA]</scope>
    <source>
        <strain evidence="1">WM2013NL</strain>
        <tissue evidence="1">Head and thorax</tissue>
    </source>
</reference>
<dbReference type="GO" id="GO:0000724">
    <property type="term" value="P:double-strand break repair via homologous recombination"/>
    <property type="evidence" value="ECO:0007669"/>
    <property type="project" value="InterPro"/>
</dbReference>
<dbReference type="GO" id="GO:0000400">
    <property type="term" value="F:four-way junction DNA binding"/>
    <property type="evidence" value="ECO:0007669"/>
    <property type="project" value="TreeGrafter"/>
</dbReference>
<dbReference type="Gene3D" id="3.40.50.300">
    <property type="entry name" value="P-loop containing nucleotide triphosphate hydrolases"/>
    <property type="match status" value="1"/>
</dbReference>
<proteinExistence type="predicted"/>
<dbReference type="GO" id="GO:0033063">
    <property type="term" value="C:Rad51B-Rad51C-Rad51D-XRCC2 complex"/>
    <property type="evidence" value="ECO:0007669"/>
    <property type="project" value="InterPro"/>
</dbReference>
<dbReference type="GO" id="GO:0005657">
    <property type="term" value="C:replication fork"/>
    <property type="evidence" value="ECO:0007669"/>
    <property type="project" value="InterPro"/>
</dbReference>
<dbReference type="GO" id="GO:0042148">
    <property type="term" value="P:DNA strand invasion"/>
    <property type="evidence" value="ECO:0007669"/>
    <property type="project" value="TreeGrafter"/>
</dbReference>
<keyword evidence="2" id="KW-1185">Reference proteome</keyword>
<evidence type="ECO:0000313" key="2">
    <source>
        <dbReference type="Proteomes" id="UP000037510"/>
    </source>
</evidence>
<dbReference type="AlphaFoldDB" id="A0A0L7L777"/>
<dbReference type="STRING" id="104452.A0A0L7L777"/>
<dbReference type="SUPFAM" id="SSF52540">
    <property type="entry name" value="P-loop containing nucleoside triphosphate hydrolases"/>
    <property type="match status" value="1"/>
</dbReference>
<accession>A0A0L7L777</accession>
<dbReference type="Proteomes" id="UP000037510">
    <property type="component" value="Unassembled WGS sequence"/>
</dbReference>